<evidence type="ECO:0000313" key="8">
    <source>
        <dbReference type="Proteomes" id="UP000053328"/>
    </source>
</evidence>
<evidence type="ECO:0000256" key="1">
    <source>
        <dbReference type="ARBA" id="ARBA00004141"/>
    </source>
</evidence>
<dbReference type="InterPro" id="IPR002523">
    <property type="entry name" value="MgTranspt_CorA/ZnTranspt_ZntB"/>
</dbReference>
<evidence type="ECO:0000256" key="5">
    <source>
        <dbReference type="SAM" id="MobiDB-lite"/>
    </source>
</evidence>
<dbReference type="VEuPathDB" id="FungiDB:PV08_02722"/>
<keyword evidence="4 6" id="KW-0472">Membrane</keyword>
<name>A0A0D2C4B2_9EURO</name>
<dbReference type="HOGENOM" id="CLU_056031_0_0_1"/>
<gene>
    <name evidence="7" type="ORF">PV08_02722</name>
</gene>
<reference evidence="7 8" key="1">
    <citation type="submission" date="2015-01" db="EMBL/GenBank/DDBJ databases">
        <title>The Genome Sequence of Exophiala spinifera CBS89968.</title>
        <authorList>
            <consortium name="The Broad Institute Genomics Platform"/>
            <person name="Cuomo C."/>
            <person name="de Hoog S."/>
            <person name="Gorbushina A."/>
            <person name="Stielow B."/>
            <person name="Teixiera M."/>
            <person name="Abouelleil A."/>
            <person name="Chapman S.B."/>
            <person name="Priest M."/>
            <person name="Young S.K."/>
            <person name="Wortman J."/>
            <person name="Nusbaum C."/>
            <person name="Birren B."/>
        </authorList>
    </citation>
    <scope>NUCLEOTIDE SEQUENCE [LARGE SCALE GENOMIC DNA]</scope>
    <source>
        <strain evidence="7 8">CBS 89968</strain>
    </source>
</reference>
<evidence type="ECO:0000256" key="3">
    <source>
        <dbReference type="ARBA" id="ARBA00022989"/>
    </source>
</evidence>
<comment type="subcellular location">
    <subcellularLocation>
        <location evidence="1">Membrane</location>
        <topology evidence="1">Multi-pass membrane protein</topology>
    </subcellularLocation>
</comment>
<dbReference type="RefSeq" id="XP_016238650.1">
    <property type="nucleotide sequence ID" value="XM_016377080.1"/>
</dbReference>
<evidence type="ECO:0000256" key="2">
    <source>
        <dbReference type="ARBA" id="ARBA00022692"/>
    </source>
</evidence>
<dbReference type="InterPro" id="IPR045863">
    <property type="entry name" value="CorA_TM1_TM2"/>
</dbReference>
<dbReference type="SUPFAM" id="SSF144083">
    <property type="entry name" value="Magnesium transport protein CorA, transmembrane region"/>
    <property type="match status" value="1"/>
</dbReference>
<evidence type="ECO:0000256" key="4">
    <source>
        <dbReference type="ARBA" id="ARBA00023136"/>
    </source>
</evidence>
<evidence type="ECO:0000256" key="6">
    <source>
        <dbReference type="SAM" id="Phobius"/>
    </source>
</evidence>
<dbReference type="STRING" id="91928.A0A0D2C4B2"/>
<proteinExistence type="predicted"/>
<dbReference type="GeneID" id="27329805"/>
<keyword evidence="2 6" id="KW-0812">Transmembrane</keyword>
<feature type="region of interest" description="Disordered" evidence="5">
    <location>
        <begin position="1"/>
        <end position="22"/>
    </location>
</feature>
<protein>
    <submittedName>
        <fullName evidence="7">Uncharacterized protein</fullName>
    </submittedName>
</protein>
<dbReference type="EMBL" id="KN847493">
    <property type="protein sequence ID" value="KIW18434.1"/>
    <property type="molecule type" value="Genomic_DNA"/>
</dbReference>
<evidence type="ECO:0000313" key="7">
    <source>
        <dbReference type="EMBL" id="KIW18434.1"/>
    </source>
</evidence>
<feature type="transmembrane region" description="Helical" evidence="6">
    <location>
        <begin position="402"/>
        <end position="425"/>
    </location>
</feature>
<keyword evidence="3 6" id="KW-1133">Transmembrane helix</keyword>
<keyword evidence="8" id="KW-1185">Reference proteome</keyword>
<dbReference type="AlphaFoldDB" id="A0A0D2C4B2"/>
<dbReference type="Pfam" id="PF01544">
    <property type="entry name" value="CorA"/>
    <property type="match status" value="1"/>
</dbReference>
<dbReference type="GO" id="GO:0016020">
    <property type="term" value="C:membrane"/>
    <property type="evidence" value="ECO:0007669"/>
    <property type="project" value="UniProtKB-SubCell"/>
</dbReference>
<accession>A0A0D2C4B2</accession>
<organism evidence="7 8">
    <name type="scientific">Exophiala spinifera</name>
    <dbReference type="NCBI Taxonomy" id="91928"/>
    <lineage>
        <taxon>Eukaryota</taxon>
        <taxon>Fungi</taxon>
        <taxon>Dikarya</taxon>
        <taxon>Ascomycota</taxon>
        <taxon>Pezizomycotina</taxon>
        <taxon>Eurotiomycetes</taxon>
        <taxon>Chaetothyriomycetidae</taxon>
        <taxon>Chaetothyriales</taxon>
        <taxon>Herpotrichiellaceae</taxon>
        <taxon>Exophiala</taxon>
    </lineage>
</organism>
<dbReference type="Gene3D" id="1.20.58.340">
    <property type="entry name" value="Magnesium transport protein CorA, transmembrane region"/>
    <property type="match status" value="1"/>
</dbReference>
<sequence length="452" mass="51440">MTSDSHAVRMDSTGQNTFAGKRPTFHSFETSAAIIKRGGWKIRNPDIRELSDKATAQAFIKTLPRGDRRRNWEESRFRLLCIKVENRSQILEQTAIVSTAAESGWINSEFATNIIKGNAGSAVLMEKGNISSSIRLSFSLLCAFQTEILRAGLNFQTPNDKLPFITLSISELHRPGRQRGSDWVCLLFTGPGVDLEWLLSEHPFPSDYASLFPDFMFLPVSILRQEVERVGAGLMKLKEDVLDKHGEVLSSDPADLGDTKKTLFELDRKYLELQERWKFGQVLAANLIKCFGEIVRLQTKEIDKLKYSKTLLQQVETQIALSNMAQQELDAIPSRLNQQHRMIDSKLTIMIAEDTRRDSSSMKTIAVLTLIFLPATALASIFGMSMFDWKAQEGKDIVSHRFWIYVIVAVLLTLVVLTVWFLWYARTQRSYEKIWRKDDVESANTYSSKPED</sequence>
<dbReference type="OrthoDB" id="4114721at2759"/>
<dbReference type="Proteomes" id="UP000053328">
    <property type="component" value="Unassembled WGS sequence"/>
</dbReference>
<dbReference type="GO" id="GO:0046873">
    <property type="term" value="F:metal ion transmembrane transporter activity"/>
    <property type="evidence" value="ECO:0007669"/>
    <property type="project" value="InterPro"/>
</dbReference>
<feature type="transmembrane region" description="Helical" evidence="6">
    <location>
        <begin position="365"/>
        <end position="387"/>
    </location>
</feature>